<evidence type="ECO:0000256" key="7">
    <source>
        <dbReference type="ARBA" id="ARBA00023265"/>
    </source>
</evidence>
<protein>
    <recommendedName>
        <fullName evidence="8">MLO-like protein</fullName>
    </recommendedName>
</protein>
<keyword evidence="8" id="KW-0112">Calmodulin-binding</keyword>
<comment type="function">
    <text evidence="8">May be involved in modulation of pathogen defense and leaf cell death.</text>
</comment>
<keyword evidence="7 8" id="KW-0568">Pathogenesis-related protein</keyword>
<feature type="transmembrane region" description="Helical" evidence="9">
    <location>
        <begin position="12"/>
        <end position="36"/>
    </location>
</feature>
<comment type="domain">
    <text evidence="8">The C-terminus contains a calmodulin-binding domain, which binds calmodulin in a calcium-dependent fashion.</text>
</comment>
<feature type="transmembrane region" description="Helical" evidence="9">
    <location>
        <begin position="404"/>
        <end position="429"/>
    </location>
</feature>
<sequence>MAGGRSLTETPTWAVAVVCFVILSISIIIEHIFHIIGKWLKNKHKSALYESLEKIKSELMLLGFISLLLTIGEGLISKICISEKVAATWHPCTNNAERNSDDHQPIEHETGGRRLLAALLASQNKNSRRILAAGGIDKCAAQGKVAFVSSEGIHQLHIFIFVLAVFHVLYCILTLALGRAKMRRWKRWEEETKTLEYQFSHDPERFRFASETSFGRRHLSFWTKNPVLIWIVCFFRQFVRSVPEVDYLTLRHGFMMAHLAPQSHQKFDFRHYIKRCLEEDFKVVVEISPPIWFITVLFLLFHTHGWHSYLWLPFVPLIIVLLVGTKLQVIITQMGLRIQKQGMVVKGEPVVQPGDDLFWFSKPRLILHLINFVLFQNAFQLAFFSWTALQFGLTSCFNSRTEDVVIRISMGVFVQILCSYVTLPLYALVTQMGSTMKPAIFNERVATALRNWHNTAKKHIKQNRGSGFQSPMSTRSITPAHSMSPAHILRPYHSETDTHPTTSPTRLNFETYNPYEAYSPSPSNKVEARATSSSSIYFHEMEMGHLAHDHEQETNKPNCVSVGSGLTQLEIDVQHSDEFSFSKMATNNLK</sequence>
<name>A0A1S2XFD7_CICAR</name>
<reference evidence="11" key="2">
    <citation type="submission" date="2025-08" db="UniProtKB">
        <authorList>
            <consortium name="RefSeq"/>
        </authorList>
    </citation>
    <scope>IDENTIFICATION</scope>
    <source>
        <tissue evidence="11">Etiolated seedlings</tissue>
    </source>
</reference>
<evidence type="ECO:0000313" key="11">
    <source>
        <dbReference type="RefSeq" id="XP_004487134.1"/>
    </source>
</evidence>
<evidence type="ECO:0000256" key="5">
    <source>
        <dbReference type="ARBA" id="ARBA00022989"/>
    </source>
</evidence>
<dbReference type="GeneID" id="101492588"/>
<dbReference type="OrthoDB" id="1388414at2759"/>
<dbReference type="STRING" id="3827.A0A1S2XFD7"/>
<dbReference type="InterPro" id="IPR004326">
    <property type="entry name" value="Mlo"/>
</dbReference>
<evidence type="ECO:0000313" key="10">
    <source>
        <dbReference type="Proteomes" id="UP000087171"/>
    </source>
</evidence>
<evidence type="ECO:0000256" key="9">
    <source>
        <dbReference type="SAM" id="Phobius"/>
    </source>
</evidence>
<dbReference type="PANTHER" id="PTHR31942">
    <property type="entry name" value="MLO-LIKE PROTEIN 1"/>
    <property type="match status" value="1"/>
</dbReference>
<comment type="similarity">
    <text evidence="2 8">Belongs to the MLO family.</text>
</comment>
<dbReference type="Pfam" id="PF03094">
    <property type="entry name" value="Mlo"/>
    <property type="match status" value="1"/>
</dbReference>
<organism evidence="10 11">
    <name type="scientific">Cicer arietinum</name>
    <name type="common">Chickpea</name>
    <name type="synonym">Garbanzo</name>
    <dbReference type="NCBI Taxonomy" id="3827"/>
    <lineage>
        <taxon>Eukaryota</taxon>
        <taxon>Viridiplantae</taxon>
        <taxon>Streptophyta</taxon>
        <taxon>Embryophyta</taxon>
        <taxon>Tracheophyta</taxon>
        <taxon>Spermatophyta</taxon>
        <taxon>Magnoliopsida</taxon>
        <taxon>eudicotyledons</taxon>
        <taxon>Gunneridae</taxon>
        <taxon>Pentapetalae</taxon>
        <taxon>rosids</taxon>
        <taxon>fabids</taxon>
        <taxon>Fabales</taxon>
        <taxon>Fabaceae</taxon>
        <taxon>Papilionoideae</taxon>
        <taxon>50 kb inversion clade</taxon>
        <taxon>NPAAA clade</taxon>
        <taxon>Hologalegina</taxon>
        <taxon>IRL clade</taxon>
        <taxon>Cicereae</taxon>
        <taxon>Cicer</taxon>
    </lineage>
</organism>
<feature type="transmembrane region" description="Helical" evidence="9">
    <location>
        <begin position="156"/>
        <end position="177"/>
    </location>
</feature>
<evidence type="ECO:0000256" key="4">
    <source>
        <dbReference type="ARBA" id="ARBA00022821"/>
    </source>
</evidence>
<feature type="transmembrane region" description="Helical" evidence="9">
    <location>
        <begin position="309"/>
        <end position="331"/>
    </location>
</feature>
<keyword evidence="4 8" id="KW-0611">Plant defense</keyword>
<keyword evidence="10" id="KW-1185">Reference proteome</keyword>
<evidence type="ECO:0000256" key="1">
    <source>
        <dbReference type="ARBA" id="ARBA00004141"/>
    </source>
</evidence>
<dbReference type="PaxDb" id="3827-XP_004487134.1"/>
<keyword evidence="3 8" id="KW-0812">Transmembrane</keyword>
<keyword evidence="6 8" id="KW-0472">Membrane</keyword>
<evidence type="ECO:0000256" key="2">
    <source>
        <dbReference type="ARBA" id="ARBA00006574"/>
    </source>
</evidence>
<evidence type="ECO:0000256" key="8">
    <source>
        <dbReference type="RuleBase" id="RU280816"/>
    </source>
</evidence>
<evidence type="ECO:0000256" key="3">
    <source>
        <dbReference type="ARBA" id="ARBA00022692"/>
    </source>
</evidence>
<feature type="transmembrane region" description="Helical" evidence="9">
    <location>
        <begin position="283"/>
        <end position="303"/>
    </location>
</feature>
<dbReference type="GO" id="GO:0006952">
    <property type="term" value="P:defense response"/>
    <property type="evidence" value="ECO:0007669"/>
    <property type="project" value="UniProtKB-KW"/>
</dbReference>
<accession>A0A1S2XFD7</accession>
<feature type="transmembrane region" description="Helical" evidence="9">
    <location>
        <begin position="365"/>
        <end position="384"/>
    </location>
</feature>
<keyword evidence="5 8" id="KW-1133">Transmembrane helix</keyword>
<gene>
    <name evidence="11" type="primary">LOC101492588</name>
    <name evidence="8" type="synonym">MLO</name>
</gene>
<dbReference type="PANTHER" id="PTHR31942:SF124">
    <property type="entry name" value="MLO-LIKE PROTEIN"/>
    <property type="match status" value="1"/>
</dbReference>
<dbReference type="Proteomes" id="UP000087171">
    <property type="component" value="Chromosome Ca1"/>
</dbReference>
<evidence type="ECO:0000256" key="6">
    <source>
        <dbReference type="ARBA" id="ARBA00023136"/>
    </source>
</evidence>
<dbReference type="AlphaFoldDB" id="A0A1S2XFD7"/>
<reference evidence="10" key="1">
    <citation type="journal article" date="2013" name="Nat. Biotechnol.">
        <title>Draft genome sequence of chickpea (Cicer arietinum) provides a resource for trait improvement.</title>
        <authorList>
            <person name="Varshney R.K."/>
            <person name="Song C."/>
            <person name="Saxena R.K."/>
            <person name="Azam S."/>
            <person name="Yu S."/>
            <person name="Sharpe A.G."/>
            <person name="Cannon S."/>
            <person name="Baek J."/>
            <person name="Rosen B.D."/>
            <person name="Tar'an B."/>
            <person name="Millan T."/>
            <person name="Zhang X."/>
            <person name="Ramsay L.D."/>
            <person name="Iwata A."/>
            <person name="Wang Y."/>
            <person name="Nelson W."/>
            <person name="Farmer A.D."/>
            <person name="Gaur P.M."/>
            <person name="Soderlund C."/>
            <person name="Penmetsa R.V."/>
            <person name="Xu C."/>
            <person name="Bharti A.K."/>
            <person name="He W."/>
            <person name="Winter P."/>
            <person name="Zhao S."/>
            <person name="Hane J.K."/>
            <person name="Carrasquilla-Garcia N."/>
            <person name="Condie J.A."/>
            <person name="Upadhyaya H.D."/>
            <person name="Luo M.C."/>
            <person name="Thudi M."/>
            <person name="Gowda C.L."/>
            <person name="Singh N.P."/>
            <person name="Lichtenzveig J."/>
            <person name="Gali K.K."/>
            <person name="Rubio J."/>
            <person name="Nadarajan N."/>
            <person name="Dolezel J."/>
            <person name="Bansal K.C."/>
            <person name="Xu X."/>
            <person name="Edwards D."/>
            <person name="Zhang G."/>
            <person name="Kahl G."/>
            <person name="Gil J."/>
            <person name="Singh K.B."/>
            <person name="Datta S.K."/>
            <person name="Jackson S.A."/>
            <person name="Wang J."/>
            <person name="Cook D.R."/>
        </authorList>
    </citation>
    <scope>NUCLEOTIDE SEQUENCE [LARGE SCALE GENOMIC DNA]</scope>
    <source>
        <strain evidence="10">cv. CDC Frontier</strain>
    </source>
</reference>
<dbReference type="GO" id="GO:0016020">
    <property type="term" value="C:membrane"/>
    <property type="evidence" value="ECO:0007669"/>
    <property type="project" value="UniProtKB-SubCell"/>
</dbReference>
<dbReference type="eggNOG" id="ENOG502QV68">
    <property type="taxonomic scope" value="Eukaryota"/>
</dbReference>
<proteinExistence type="inferred from homology"/>
<dbReference type="GO" id="GO:0005516">
    <property type="term" value="F:calmodulin binding"/>
    <property type="evidence" value="ECO:0007669"/>
    <property type="project" value="UniProtKB-KW"/>
</dbReference>
<comment type="subcellular location">
    <subcellularLocation>
        <location evidence="1 8">Membrane</location>
        <topology evidence="1 8">Multi-pass membrane protein</topology>
    </subcellularLocation>
</comment>
<dbReference type="RefSeq" id="XP_004487134.1">
    <property type="nucleotide sequence ID" value="XM_004487077.3"/>
</dbReference>
<dbReference type="KEGG" id="cam:101492588"/>